<keyword evidence="12" id="KW-1185">Reference proteome</keyword>
<comment type="caution">
    <text evidence="11">The sequence shown here is derived from an EMBL/GenBank/DDBJ whole genome shotgun (WGS) entry which is preliminary data.</text>
</comment>
<dbReference type="FunFam" id="1.10.630.10:FF:000126">
    <property type="entry name" value="Predicted protein"/>
    <property type="match status" value="1"/>
</dbReference>
<dbReference type="PRINTS" id="PR00385">
    <property type="entry name" value="P450"/>
</dbReference>
<dbReference type="GO" id="GO:0005506">
    <property type="term" value="F:iron ion binding"/>
    <property type="evidence" value="ECO:0007669"/>
    <property type="project" value="InterPro"/>
</dbReference>
<dbReference type="Proteomes" id="UP001454036">
    <property type="component" value="Unassembled WGS sequence"/>
</dbReference>
<name>A0AAV3Q7G6_LITER</name>
<keyword evidence="3 8" id="KW-0349">Heme</keyword>
<keyword evidence="10" id="KW-0812">Transmembrane</keyword>
<dbReference type="SUPFAM" id="SSF48264">
    <property type="entry name" value="Cytochrome P450"/>
    <property type="match status" value="1"/>
</dbReference>
<evidence type="ECO:0000313" key="11">
    <source>
        <dbReference type="EMBL" id="GAA0158172.1"/>
    </source>
</evidence>
<dbReference type="InterPro" id="IPR036396">
    <property type="entry name" value="Cyt_P450_sf"/>
</dbReference>
<sequence>MMNTNEINSLILVLLAIPLLFIIFKNYYKKSKLKGPQLPPGPTPWPLIGNIPHLGKLPHSSVANYAQIYGPIMTFKLGFKNLIVGSSPTIAMEILSKQDLILSGRDTPRAFPHSRQELNHISIGWTEDCNESWKNLRALCKSELFSGKTLESQESLREKKIFDMVDFLKANEGKTVNIGQVAFATIFNMLSNILLSRDLISLQEDIERSTMKNLLRGIVEVVSAPNLSDIYPIFNELDPQGLRNKANSLWQQLWSILGPIVEERRKNIHEANQRDFLDTLIDQKFSDAGFNEILMELFNAGADTSTSTIDWMMAELIKNPEIMKKLREELDIEVIKQGKIKESHIMNLPYLQACIKETLRLHPPIPLLLPHRALEDCKVMNYTIPKNAQVMVNVWAIGRDPILWENPLEFKPERFVNSPLDFIGKDFIFLPFGAGRRMCPGYPMAARQISLVIASLVHSFDWSLPNGEGPDMLDMKEEFGITLQKKQPMILIPRPRK</sequence>
<evidence type="ECO:0000256" key="4">
    <source>
        <dbReference type="ARBA" id="ARBA00022723"/>
    </source>
</evidence>
<keyword evidence="4 8" id="KW-0479">Metal-binding</keyword>
<dbReference type="GO" id="GO:0016705">
    <property type="term" value="F:oxidoreductase activity, acting on paired donors, with incorporation or reduction of molecular oxygen"/>
    <property type="evidence" value="ECO:0007669"/>
    <property type="project" value="InterPro"/>
</dbReference>
<feature type="transmembrane region" description="Helical" evidence="10">
    <location>
        <begin position="6"/>
        <end position="24"/>
    </location>
</feature>
<evidence type="ECO:0000256" key="10">
    <source>
        <dbReference type="SAM" id="Phobius"/>
    </source>
</evidence>
<keyword evidence="10" id="KW-0472">Membrane</keyword>
<dbReference type="PANTHER" id="PTHR47950:SF49">
    <property type="entry name" value="CYTOCHROME P450"/>
    <property type="match status" value="1"/>
</dbReference>
<keyword evidence="7 9" id="KW-0503">Monooxygenase</keyword>
<evidence type="ECO:0000256" key="8">
    <source>
        <dbReference type="PIRSR" id="PIRSR602401-1"/>
    </source>
</evidence>
<organism evidence="11 12">
    <name type="scientific">Lithospermum erythrorhizon</name>
    <name type="common">Purple gromwell</name>
    <name type="synonym">Lithospermum officinale var. erythrorhizon</name>
    <dbReference type="NCBI Taxonomy" id="34254"/>
    <lineage>
        <taxon>Eukaryota</taxon>
        <taxon>Viridiplantae</taxon>
        <taxon>Streptophyta</taxon>
        <taxon>Embryophyta</taxon>
        <taxon>Tracheophyta</taxon>
        <taxon>Spermatophyta</taxon>
        <taxon>Magnoliopsida</taxon>
        <taxon>eudicotyledons</taxon>
        <taxon>Gunneridae</taxon>
        <taxon>Pentapetalae</taxon>
        <taxon>asterids</taxon>
        <taxon>lamiids</taxon>
        <taxon>Boraginales</taxon>
        <taxon>Boraginaceae</taxon>
        <taxon>Boraginoideae</taxon>
        <taxon>Lithospermeae</taxon>
        <taxon>Lithospermum</taxon>
    </lineage>
</organism>
<dbReference type="Gene3D" id="1.10.630.10">
    <property type="entry name" value="Cytochrome P450"/>
    <property type="match status" value="1"/>
</dbReference>
<keyword evidence="5 9" id="KW-0560">Oxidoreductase</keyword>
<feature type="binding site" description="axial binding residue" evidence="8">
    <location>
        <position position="439"/>
    </location>
    <ligand>
        <name>heme</name>
        <dbReference type="ChEBI" id="CHEBI:30413"/>
    </ligand>
    <ligandPart>
        <name>Fe</name>
        <dbReference type="ChEBI" id="CHEBI:18248"/>
    </ligandPart>
</feature>
<dbReference type="PROSITE" id="PS00086">
    <property type="entry name" value="CYTOCHROME_P450"/>
    <property type="match status" value="1"/>
</dbReference>
<evidence type="ECO:0000256" key="6">
    <source>
        <dbReference type="ARBA" id="ARBA00023004"/>
    </source>
</evidence>
<proteinExistence type="inferred from homology"/>
<dbReference type="AlphaFoldDB" id="A0AAV3Q7G6"/>
<evidence type="ECO:0000256" key="1">
    <source>
        <dbReference type="ARBA" id="ARBA00001971"/>
    </source>
</evidence>
<dbReference type="EMBL" id="BAABME010003278">
    <property type="protein sequence ID" value="GAA0158172.1"/>
    <property type="molecule type" value="Genomic_DNA"/>
</dbReference>
<accession>A0AAV3Q7G6</accession>
<evidence type="ECO:0000256" key="9">
    <source>
        <dbReference type="RuleBase" id="RU000461"/>
    </source>
</evidence>
<comment type="cofactor">
    <cofactor evidence="1 8">
        <name>heme</name>
        <dbReference type="ChEBI" id="CHEBI:30413"/>
    </cofactor>
</comment>
<dbReference type="InterPro" id="IPR017972">
    <property type="entry name" value="Cyt_P450_CS"/>
</dbReference>
<keyword evidence="10" id="KW-1133">Transmembrane helix</keyword>
<gene>
    <name evidence="11" type="ORF">LIER_15267</name>
</gene>
<dbReference type="GO" id="GO:0004497">
    <property type="term" value="F:monooxygenase activity"/>
    <property type="evidence" value="ECO:0007669"/>
    <property type="project" value="UniProtKB-KW"/>
</dbReference>
<evidence type="ECO:0000256" key="3">
    <source>
        <dbReference type="ARBA" id="ARBA00022617"/>
    </source>
</evidence>
<evidence type="ECO:0000256" key="5">
    <source>
        <dbReference type="ARBA" id="ARBA00023002"/>
    </source>
</evidence>
<evidence type="ECO:0000313" key="12">
    <source>
        <dbReference type="Proteomes" id="UP001454036"/>
    </source>
</evidence>
<dbReference type="GO" id="GO:0020037">
    <property type="term" value="F:heme binding"/>
    <property type="evidence" value="ECO:0007669"/>
    <property type="project" value="InterPro"/>
</dbReference>
<keyword evidence="6 8" id="KW-0408">Iron</keyword>
<dbReference type="PRINTS" id="PR00463">
    <property type="entry name" value="EP450I"/>
</dbReference>
<reference evidence="11 12" key="1">
    <citation type="submission" date="2024-01" db="EMBL/GenBank/DDBJ databases">
        <title>The complete chloroplast genome sequence of Lithospermum erythrorhizon: insights into the phylogenetic relationship among Boraginaceae species and the maternal lineages of purple gromwells.</title>
        <authorList>
            <person name="Okada T."/>
            <person name="Watanabe K."/>
        </authorList>
    </citation>
    <scope>NUCLEOTIDE SEQUENCE [LARGE SCALE GENOMIC DNA]</scope>
</reference>
<evidence type="ECO:0000256" key="2">
    <source>
        <dbReference type="ARBA" id="ARBA00010617"/>
    </source>
</evidence>
<dbReference type="PANTHER" id="PTHR47950">
    <property type="entry name" value="CYTOCHROME P450, FAMILY 76, SUBFAMILY C, POLYPEPTIDE 5-RELATED"/>
    <property type="match status" value="1"/>
</dbReference>
<dbReference type="InterPro" id="IPR002401">
    <property type="entry name" value="Cyt_P450_E_grp-I"/>
</dbReference>
<comment type="similarity">
    <text evidence="2 9">Belongs to the cytochrome P450 family.</text>
</comment>
<dbReference type="Pfam" id="PF00067">
    <property type="entry name" value="p450"/>
    <property type="match status" value="1"/>
</dbReference>
<dbReference type="InterPro" id="IPR001128">
    <property type="entry name" value="Cyt_P450"/>
</dbReference>
<evidence type="ECO:0000256" key="7">
    <source>
        <dbReference type="ARBA" id="ARBA00023033"/>
    </source>
</evidence>
<protein>
    <submittedName>
        <fullName evidence="11">Oxygenase</fullName>
    </submittedName>
</protein>